<name>A0A853F0F8_9GAMM</name>
<comment type="caution">
    <text evidence="1">The sequence shown here is derived from an EMBL/GenBank/DDBJ whole genome shotgun (WGS) entry which is preliminary data.</text>
</comment>
<organism evidence="1 2">
    <name type="scientific">Candidatus Thiodubiliella endoseptemdiera</name>
    <dbReference type="NCBI Taxonomy" id="2738886"/>
    <lineage>
        <taxon>Bacteria</taxon>
        <taxon>Pseudomonadati</taxon>
        <taxon>Pseudomonadota</taxon>
        <taxon>Gammaproteobacteria</taxon>
        <taxon>Candidatus Pseudothioglobaceae</taxon>
        <taxon>Candidatus Thiodubiliella</taxon>
    </lineage>
</organism>
<proteinExistence type="predicted"/>
<evidence type="ECO:0000313" key="2">
    <source>
        <dbReference type="Proteomes" id="UP000568751"/>
    </source>
</evidence>
<sequence length="98" mass="11186">MTPLTQSNHDQSMDFKRYSAGQSALRQGCYQPNTDNSETLKLITPQALKWSLQAKTLFWIKLPLQLQVIRNWCLNIVFAGDSIAATDFDIDNQQAILR</sequence>
<protein>
    <submittedName>
        <fullName evidence="1">Uncharacterized protein</fullName>
    </submittedName>
</protein>
<accession>A0A853F0F8</accession>
<reference evidence="1 2" key="1">
    <citation type="submission" date="2020-05" db="EMBL/GenBank/DDBJ databases">
        <title>Horizontal transmission and recombination maintain forever young bacterial symbiont genomes.</title>
        <authorList>
            <person name="Russell S.L."/>
            <person name="Pepper-Tunick E."/>
            <person name="Svedberg J."/>
            <person name="Byrne A."/>
            <person name="Ruelas Castillo J."/>
            <person name="Vollmers C."/>
            <person name="Beinart R.A."/>
            <person name="Corbett-Detig R."/>
        </authorList>
    </citation>
    <scope>NUCLEOTIDE SEQUENCE [LARGE SCALE GENOMIC DNA]</scope>
    <source>
        <strain evidence="1">455</strain>
    </source>
</reference>
<dbReference type="AlphaFoldDB" id="A0A853F0F8"/>
<gene>
    <name evidence="1" type="ORF">H0A76_05605</name>
</gene>
<dbReference type="EMBL" id="JACCHT010000001">
    <property type="protein sequence ID" value="NYT27403.1"/>
    <property type="molecule type" value="Genomic_DNA"/>
</dbReference>
<dbReference type="Proteomes" id="UP000568751">
    <property type="component" value="Unassembled WGS sequence"/>
</dbReference>
<evidence type="ECO:0000313" key="1">
    <source>
        <dbReference type="EMBL" id="NYT27403.1"/>
    </source>
</evidence>